<keyword evidence="3" id="KW-1185">Reference proteome</keyword>
<evidence type="ECO:0000313" key="3">
    <source>
        <dbReference type="Proteomes" id="UP001364472"/>
    </source>
</evidence>
<evidence type="ECO:0000259" key="1">
    <source>
        <dbReference type="Pfam" id="PF08770"/>
    </source>
</evidence>
<dbReference type="InterPro" id="IPR014756">
    <property type="entry name" value="Ig_E-set"/>
</dbReference>
<sequence>MADPMRIRAKLTGDVVEVKVLMSHPMETGLRKDGDGNVVMGHYITKVTVTCNEREVMSADWGPAVSKNPFLALRFKGAAVGDTVRITWVDTAGETRTDEAKVG</sequence>
<evidence type="ECO:0000313" key="2">
    <source>
        <dbReference type="EMBL" id="MEJ1248693.1"/>
    </source>
</evidence>
<dbReference type="Proteomes" id="UP001364472">
    <property type="component" value="Unassembled WGS sequence"/>
</dbReference>
<gene>
    <name evidence="2" type="primary">soxZ</name>
    <name evidence="2" type="ORF">WB794_03250</name>
</gene>
<organism evidence="2 3">
    <name type="scientific">Denitratimonas tolerans</name>
    <dbReference type="NCBI Taxonomy" id="1338420"/>
    <lineage>
        <taxon>Bacteria</taxon>
        <taxon>Pseudomonadati</taxon>
        <taxon>Pseudomonadota</taxon>
        <taxon>Gammaproteobacteria</taxon>
        <taxon>Lysobacterales</taxon>
        <taxon>Lysobacteraceae</taxon>
        <taxon>Denitratimonas</taxon>
    </lineage>
</organism>
<comment type="caution">
    <text evidence="2">The sequence shown here is derived from an EMBL/GenBank/DDBJ whole genome shotgun (WGS) entry which is preliminary data.</text>
</comment>
<dbReference type="Gene3D" id="2.60.40.10">
    <property type="entry name" value="Immunoglobulins"/>
    <property type="match status" value="1"/>
</dbReference>
<dbReference type="InterPro" id="IPR013783">
    <property type="entry name" value="Ig-like_fold"/>
</dbReference>
<dbReference type="NCBIfam" id="TIGR04490">
    <property type="entry name" value="SoxZ_true"/>
    <property type="match status" value="1"/>
</dbReference>
<feature type="domain" description="Sulphur oxidation protein SoxZ" evidence="1">
    <location>
        <begin position="7"/>
        <end position="100"/>
    </location>
</feature>
<dbReference type="InterPro" id="IPR014880">
    <property type="entry name" value="SoxZ_dom"/>
</dbReference>
<reference evidence="2 3" key="1">
    <citation type="journal article" date="2016" name="Antonie Van Leeuwenhoek">
        <title>Denitratimonas tolerans gen. nov., sp. nov., a denitrifying bacterium isolated from a bioreactor for tannery wastewater treatment.</title>
        <authorList>
            <person name="Han S.I."/>
            <person name="Kim J.O."/>
            <person name="Lee Y.R."/>
            <person name="Ekpeghere K.I."/>
            <person name="Koh S.C."/>
            <person name="Whang K.S."/>
        </authorList>
    </citation>
    <scope>NUCLEOTIDE SEQUENCE [LARGE SCALE GENOMIC DNA]</scope>
    <source>
        <strain evidence="2 3">KACC 17565</strain>
    </source>
</reference>
<accession>A0AAW9QXR5</accession>
<dbReference type="Pfam" id="PF08770">
    <property type="entry name" value="SoxZ"/>
    <property type="match status" value="1"/>
</dbReference>
<dbReference type="SUPFAM" id="SSF81296">
    <property type="entry name" value="E set domains"/>
    <property type="match status" value="1"/>
</dbReference>
<protein>
    <submittedName>
        <fullName evidence="2">Thiosulfate oxidation carrier complex protein SoxZ</fullName>
    </submittedName>
</protein>
<dbReference type="RefSeq" id="WP_337334409.1">
    <property type="nucleotide sequence ID" value="NZ_JBBDHC010000003.1"/>
</dbReference>
<dbReference type="InterPro" id="IPR030995">
    <property type="entry name" value="SoxZ"/>
</dbReference>
<dbReference type="AlphaFoldDB" id="A0AAW9QXR5"/>
<name>A0AAW9QXR5_9GAMM</name>
<proteinExistence type="predicted"/>
<dbReference type="EMBL" id="JBBDHC010000003">
    <property type="protein sequence ID" value="MEJ1248693.1"/>
    <property type="molecule type" value="Genomic_DNA"/>
</dbReference>